<reference evidence="1 2" key="1">
    <citation type="submission" date="2020-10" db="EMBL/GenBank/DDBJ databases">
        <title>Degradation of 1,4-Dioxane by Xanthobacter sp. YN2, via a Novel Group-2 Soluble Di-Iron Monooxygenase.</title>
        <authorList>
            <person name="Ma F."/>
            <person name="Wang Y."/>
            <person name="Yang J."/>
            <person name="Guo H."/>
            <person name="Su D."/>
            <person name="Yu L."/>
        </authorList>
    </citation>
    <scope>NUCLEOTIDE SEQUENCE [LARGE SCALE GENOMIC DNA]</scope>
    <source>
        <strain evidence="1 2">YN2</strain>
    </source>
</reference>
<sequence>MSTQPTSTETKPLHRDISDEEWDAMIGAAPQMLEALQEAYRELHWLHREYGGRSNTLEVMGRVREAIAEASHQLAPRRITSKQAHLVDDLSRKG</sequence>
<dbReference type="AlphaFoldDB" id="A0A974SI70"/>
<proteinExistence type="predicted"/>
<evidence type="ECO:0000313" key="2">
    <source>
        <dbReference type="Proteomes" id="UP000596427"/>
    </source>
</evidence>
<gene>
    <name evidence="1" type="ORF">EZH22_24575</name>
</gene>
<name>A0A974SI70_9HYPH</name>
<dbReference type="EMBL" id="CP063362">
    <property type="protein sequence ID" value="QRG06127.1"/>
    <property type="molecule type" value="Genomic_DNA"/>
</dbReference>
<dbReference type="RefSeq" id="WP_203193004.1">
    <property type="nucleotide sequence ID" value="NZ_CP063362.1"/>
</dbReference>
<organism evidence="1 2">
    <name type="scientific">Xanthobacter dioxanivorans</name>
    <dbReference type="NCBI Taxonomy" id="2528964"/>
    <lineage>
        <taxon>Bacteria</taxon>
        <taxon>Pseudomonadati</taxon>
        <taxon>Pseudomonadota</taxon>
        <taxon>Alphaproteobacteria</taxon>
        <taxon>Hyphomicrobiales</taxon>
        <taxon>Xanthobacteraceae</taxon>
        <taxon>Xanthobacter</taxon>
    </lineage>
</organism>
<dbReference type="Proteomes" id="UP000596427">
    <property type="component" value="Chromosome"/>
</dbReference>
<keyword evidence="2" id="KW-1185">Reference proteome</keyword>
<evidence type="ECO:0000313" key="1">
    <source>
        <dbReference type="EMBL" id="QRG06127.1"/>
    </source>
</evidence>
<dbReference type="KEGG" id="xdi:EZH22_24575"/>
<protein>
    <submittedName>
        <fullName evidence="1">Uncharacterized protein</fullName>
    </submittedName>
</protein>
<accession>A0A974SI70</accession>